<dbReference type="InterPro" id="IPR015797">
    <property type="entry name" value="NUDIX_hydrolase-like_dom_sf"/>
</dbReference>
<reference evidence="2 3" key="1">
    <citation type="submission" date="2019-01" db="EMBL/GenBank/DDBJ databases">
        <title>Ktedonosporobacter rubrisoli SCAWS-G2.</title>
        <authorList>
            <person name="Huang Y."/>
            <person name="Yan B."/>
        </authorList>
    </citation>
    <scope>NUCLEOTIDE SEQUENCE [LARGE SCALE GENOMIC DNA]</scope>
    <source>
        <strain evidence="2 3">SCAWS-G2</strain>
    </source>
</reference>
<dbReference type="Pfam" id="PF00293">
    <property type="entry name" value="NUDIX"/>
    <property type="match status" value="1"/>
</dbReference>
<dbReference type="EMBL" id="CP035758">
    <property type="protein sequence ID" value="QBD83051.1"/>
    <property type="molecule type" value="Genomic_DNA"/>
</dbReference>
<evidence type="ECO:0000313" key="3">
    <source>
        <dbReference type="Proteomes" id="UP000290365"/>
    </source>
</evidence>
<evidence type="ECO:0000313" key="2">
    <source>
        <dbReference type="EMBL" id="QBD83051.1"/>
    </source>
</evidence>
<dbReference type="RefSeq" id="WP_129894119.1">
    <property type="nucleotide sequence ID" value="NZ_CP035758.1"/>
</dbReference>
<protein>
    <submittedName>
        <fullName evidence="2">NUDIX domain-containing protein</fullName>
    </submittedName>
</protein>
<dbReference type="OrthoDB" id="154707at2"/>
<organism evidence="2 3">
    <name type="scientific">Ktedonosporobacter rubrisoli</name>
    <dbReference type="NCBI Taxonomy" id="2509675"/>
    <lineage>
        <taxon>Bacteria</taxon>
        <taxon>Bacillati</taxon>
        <taxon>Chloroflexota</taxon>
        <taxon>Ktedonobacteria</taxon>
        <taxon>Ktedonobacterales</taxon>
        <taxon>Ktedonosporobacteraceae</taxon>
        <taxon>Ktedonosporobacter</taxon>
    </lineage>
</organism>
<dbReference type="Proteomes" id="UP000290365">
    <property type="component" value="Chromosome"/>
</dbReference>
<dbReference type="KEGG" id="kbs:EPA93_46660"/>
<dbReference type="InterPro" id="IPR000086">
    <property type="entry name" value="NUDIX_hydrolase_dom"/>
</dbReference>
<accession>A0A4V0Z0F6</accession>
<dbReference type="PROSITE" id="PS51462">
    <property type="entry name" value="NUDIX"/>
    <property type="match status" value="1"/>
</dbReference>
<keyword evidence="3" id="KW-1185">Reference proteome</keyword>
<name>A0A4V0Z0F6_KTERU</name>
<dbReference type="AlphaFoldDB" id="A0A4V0Z0F6"/>
<gene>
    <name evidence="2" type="ORF">EPA93_46660</name>
</gene>
<dbReference type="Gene3D" id="3.90.79.10">
    <property type="entry name" value="Nucleoside Triphosphate Pyrophosphohydrolase"/>
    <property type="match status" value="1"/>
</dbReference>
<dbReference type="SUPFAM" id="SSF55811">
    <property type="entry name" value="Nudix"/>
    <property type="match status" value="1"/>
</dbReference>
<proteinExistence type="predicted"/>
<evidence type="ECO:0000259" key="1">
    <source>
        <dbReference type="PROSITE" id="PS51462"/>
    </source>
</evidence>
<feature type="domain" description="Nudix hydrolase" evidence="1">
    <location>
        <begin position="17"/>
        <end position="183"/>
    </location>
</feature>
<sequence>MIFSHLESLNVQHMTKNQPFCAGVIIIQDGYLVVTLNIDGLPPAIARDCTWRVGGVGGGQEPNETVWQCAQREAREELSTEIELLSSPSTYFHDIDTGDLYEVSCTDTIAPLLLERQSNLFPYTPYRPGLPAGPYTYFCLLFAQPVQPHIQPGDDVVGLLLLPLSQWAMLQSRPSLESLLEHGARLISPQPFPLHGRLWLPPNESFGTVVPLLQQHSELLVFRR</sequence>